<dbReference type="PANTHER" id="PTHR12369">
    <property type="entry name" value="CHONDROITIN SYNTHASE"/>
    <property type="match status" value="1"/>
</dbReference>
<evidence type="ECO:0000256" key="7">
    <source>
        <dbReference type="ARBA" id="ARBA00023034"/>
    </source>
</evidence>
<dbReference type="EC" id="2.4.1.-" evidence="10"/>
<keyword evidence="9" id="KW-0325">Glycoprotein</keyword>
<evidence type="ECO:0000256" key="8">
    <source>
        <dbReference type="ARBA" id="ARBA00023136"/>
    </source>
</evidence>
<organism evidence="11 12">
    <name type="scientific">Pyrocoelia pectoralis</name>
    <dbReference type="NCBI Taxonomy" id="417401"/>
    <lineage>
        <taxon>Eukaryota</taxon>
        <taxon>Metazoa</taxon>
        <taxon>Ecdysozoa</taxon>
        <taxon>Arthropoda</taxon>
        <taxon>Hexapoda</taxon>
        <taxon>Insecta</taxon>
        <taxon>Pterygota</taxon>
        <taxon>Neoptera</taxon>
        <taxon>Endopterygota</taxon>
        <taxon>Coleoptera</taxon>
        <taxon>Polyphaga</taxon>
        <taxon>Elateriformia</taxon>
        <taxon>Elateroidea</taxon>
        <taxon>Lampyridae</taxon>
        <taxon>Lampyrinae</taxon>
        <taxon>Pyrocoelia</taxon>
    </lineage>
</organism>
<dbReference type="InterPro" id="IPR008428">
    <property type="entry name" value="Chond_GalNAc"/>
</dbReference>
<evidence type="ECO:0000256" key="4">
    <source>
        <dbReference type="ARBA" id="ARBA00022692"/>
    </source>
</evidence>
<accession>A0AAN7ZPN7</accession>
<evidence type="ECO:0000256" key="1">
    <source>
        <dbReference type="ARBA" id="ARBA00004447"/>
    </source>
</evidence>
<dbReference type="Gene3D" id="3.90.550.50">
    <property type="match status" value="1"/>
</dbReference>
<sequence>MARKRKILKLFIGVIIGLISASLFKQNTETRKNVNSCVSDYEVYDSAEIVENRVNDTNGFLLVGVMTAEKYVNTRAKAVYETWGKNVPGKTLFFSSEVSRSNEIPLIPLPDIDDNYPPQRKSFAMLKYMYDNYLDKYEWFLRADDDLYVRNDRMEELLKSVDSNKAWFIGQAGRGKPHEIRSLALKKHENYCMGGPGIILSRETLKRIVPNIEECLKNLYSNHEDVELGRCVRKFAGISCTWAYEMQVIFYHNQSSDAFSGNLKQKYIHSAITMHPIKEPQNMYRLHNYVKGQTIQEKQQESLTLHRDISSSMAYFGIESFQLQTAELVEDLPLYPEPPGSKHFLGDPEFLGVPASLTKFNYKTTQDVLDWELISKSLYSFKDFNPKKRIGSSIKEGLTDIVREIMEITNSNSKQRGRMIEFKELLYVYWRLDPLHGADLILDMSLLYKKYTGNKMTVPVRRHVYVQQAFMGTFIREVTNNDEVPETGKNSQNTTVENMFIGDVLANIGKMPLPKIFNYKSDTENNRYINFILPLSDRFETFTRFMNIYENVCIIDEETTRLLIVLYRNENNIEEFNKNLELIHTTQRKYPSSDIAYKIITETFSRGKALQYGVDLNKNDDLLFFIDVDIVFTHKSLQRIRFNTVKRKQVYFPIVYSLYSPKFLNQSSSDNLKQSADYNLSNREGFWRQFGFGITSIYKCDFINLGGFNMSIAGWGVEDVSFFEKAIKSNYNIIRSVDPHLIHIYHPIECDNNLEQAQKNMCIGTKANILGSLYDIQNFYLKYKHLFR</sequence>
<evidence type="ECO:0000256" key="9">
    <source>
        <dbReference type="ARBA" id="ARBA00023180"/>
    </source>
</evidence>
<keyword evidence="7 10" id="KW-0333">Golgi apparatus</keyword>
<evidence type="ECO:0000256" key="5">
    <source>
        <dbReference type="ARBA" id="ARBA00022968"/>
    </source>
</evidence>
<keyword evidence="3 10" id="KW-0808">Transferase</keyword>
<keyword evidence="5 10" id="KW-0735">Signal-anchor</keyword>
<keyword evidence="6 10" id="KW-1133">Transmembrane helix</keyword>
<evidence type="ECO:0000313" key="12">
    <source>
        <dbReference type="Proteomes" id="UP001329430"/>
    </source>
</evidence>
<protein>
    <recommendedName>
        <fullName evidence="10">Hexosyltransferase</fullName>
        <ecNumber evidence="10">2.4.1.-</ecNumber>
    </recommendedName>
</protein>
<proteinExistence type="inferred from homology"/>
<comment type="similarity">
    <text evidence="2 10">Belongs to the chondroitin N-acetylgalactosaminyltransferase family.</text>
</comment>
<dbReference type="Proteomes" id="UP001329430">
    <property type="component" value="Chromosome 1"/>
</dbReference>
<feature type="transmembrane region" description="Helical" evidence="10">
    <location>
        <begin position="7"/>
        <end position="24"/>
    </location>
</feature>
<dbReference type="Pfam" id="PF05679">
    <property type="entry name" value="CHGN"/>
    <property type="match status" value="1"/>
</dbReference>
<evidence type="ECO:0000256" key="6">
    <source>
        <dbReference type="ARBA" id="ARBA00022989"/>
    </source>
</evidence>
<dbReference type="PANTHER" id="PTHR12369:SF11">
    <property type="entry name" value="HEXOSYLTRANSFERASE"/>
    <property type="match status" value="1"/>
</dbReference>
<name>A0AAN7ZPN7_9COLE</name>
<dbReference type="Gene3D" id="3.90.550.10">
    <property type="entry name" value="Spore Coat Polysaccharide Biosynthesis Protein SpsA, Chain A"/>
    <property type="match status" value="1"/>
</dbReference>
<dbReference type="EMBL" id="JAVRBK010000001">
    <property type="protein sequence ID" value="KAK5649187.1"/>
    <property type="molecule type" value="Genomic_DNA"/>
</dbReference>
<dbReference type="SUPFAM" id="SSF53448">
    <property type="entry name" value="Nucleotide-diphospho-sugar transferases"/>
    <property type="match status" value="2"/>
</dbReference>
<evidence type="ECO:0000256" key="10">
    <source>
        <dbReference type="RuleBase" id="RU364016"/>
    </source>
</evidence>
<evidence type="ECO:0000256" key="3">
    <source>
        <dbReference type="ARBA" id="ARBA00022679"/>
    </source>
</evidence>
<dbReference type="GO" id="GO:0032580">
    <property type="term" value="C:Golgi cisterna membrane"/>
    <property type="evidence" value="ECO:0007669"/>
    <property type="project" value="UniProtKB-SubCell"/>
</dbReference>
<dbReference type="InterPro" id="IPR029044">
    <property type="entry name" value="Nucleotide-diphossugar_trans"/>
</dbReference>
<dbReference type="InterPro" id="IPR051227">
    <property type="entry name" value="CS_glycosyltransferase"/>
</dbReference>
<evidence type="ECO:0000256" key="2">
    <source>
        <dbReference type="ARBA" id="ARBA00009239"/>
    </source>
</evidence>
<evidence type="ECO:0000313" key="11">
    <source>
        <dbReference type="EMBL" id="KAK5649187.1"/>
    </source>
</evidence>
<reference evidence="11 12" key="1">
    <citation type="journal article" date="2024" name="Insects">
        <title>An Improved Chromosome-Level Genome Assembly of the Firefly Pyrocoelia pectoralis.</title>
        <authorList>
            <person name="Fu X."/>
            <person name="Meyer-Rochow V.B."/>
            <person name="Ballantyne L."/>
            <person name="Zhu X."/>
        </authorList>
    </citation>
    <scope>NUCLEOTIDE SEQUENCE [LARGE SCALE GENOMIC DNA]</scope>
    <source>
        <strain evidence="11">XCY_ONT2</strain>
    </source>
</reference>
<comment type="subcellular location">
    <subcellularLocation>
        <location evidence="1 10">Golgi apparatus</location>
        <location evidence="1 10">Golgi stack membrane</location>
        <topology evidence="1 10">Single-pass type II membrane protein</topology>
    </subcellularLocation>
</comment>
<keyword evidence="12" id="KW-1185">Reference proteome</keyword>
<dbReference type="FunFam" id="3.90.550.50:FF:000004">
    <property type="entry name" value="Hexosyltransferase"/>
    <property type="match status" value="1"/>
</dbReference>
<dbReference type="AlphaFoldDB" id="A0AAN7ZPN7"/>
<gene>
    <name evidence="11" type="ORF">RI129_000216</name>
</gene>
<comment type="caution">
    <text evidence="11">The sequence shown here is derived from an EMBL/GenBank/DDBJ whole genome shotgun (WGS) entry which is preliminary data.</text>
</comment>
<keyword evidence="4 10" id="KW-0812">Transmembrane</keyword>
<dbReference type="GO" id="GO:0047238">
    <property type="term" value="F:glucuronosyl-N-acetylgalactosaminyl-proteoglycan 4-beta-N-acetylgalactosaminyltransferase activity"/>
    <property type="evidence" value="ECO:0007669"/>
    <property type="project" value="TreeGrafter"/>
</dbReference>
<keyword evidence="8 10" id="KW-0472">Membrane</keyword>